<dbReference type="SUPFAM" id="SSF56300">
    <property type="entry name" value="Metallo-dependent phosphatases"/>
    <property type="match status" value="1"/>
</dbReference>
<dbReference type="Pfam" id="PF09423">
    <property type="entry name" value="PhoD"/>
    <property type="match status" value="1"/>
</dbReference>
<dbReference type="PANTHER" id="PTHR43606:SF2">
    <property type="entry name" value="ALKALINE PHOSPHATASE FAMILY PROTEIN (AFU_ORTHOLOGUE AFUA_5G03860)"/>
    <property type="match status" value="1"/>
</dbReference>
<reference evidence="3" key="1">
    <citation type="submission" date="2018-05" db="EMBL/GenBank/DDBJ databases">
        <authorList>
            <person name="Lanie J.A."/>
            <person name="Ng W.-L."/>
            <person name="Kazmierczak K.M."/>
            <person name="Andrzejewski T.M."/>
            <person name="Davidsen T.M."/>
            <person name="Wayne K.J."/>
            <person name="Tettelin H."/>
            <person name="Glass J.I."/>
            <person name="Rusch D."/>
            <person name="Podicherti R."/>
            <person name="Tsui H.-C.T."/>
            <person name="Winkler M.E."/>
        </authorList>
    </citation>
    <scope>NUCLEOTIDE SEQUENCE</scope>
</reference>
<dbReference type="PANTHER" id="PTHR43606">
    <property type="entry name" value="PHOSPHATASE, PUTATIVE (AFU_ORTHOLOGUE AFUA_6G08710)-RELATED"/>
    <property type="match status" value="1"/>
</dbReference>
<evidence type="ECO:0000259" key="2">
    <source>
        <dbReference type="Pfam" id="PF16655"/>
    </source>
</evidence>
<proteinExistence type="predicted"/>
<dbReference type="Pfam" id="PF16655">
    <property type="entry name" value="PhoD_N"/>
    <property type="match status" value="1"/>
</dbReference>
<sequence>MKRRQALKLSSLGVLSLTAGINSSCSKNKLFFNHGVASGDPLEDRIILWTRVTPEIPKPVEIILEISSTKNFSKIKFSKRLQTSSISDYTIKYDFQIKGLFLSGDIFYYRFRCDNSVSDVGRTKTLSPKLNKIKIGVFSCSNYPAGFFNAYQAAADLDDLDLWLHLGDYLYEYPMGGYATNYAKEIGRIPNPTHEVITLSDYRTRHAQYKSDKGSKALHKKAPLIAVWDDHELSNDAWKQGAKNHSLDGSEGDFFTRRSSAIKAYHEWMPIREQQNKRKIFREFKIGKLMQLLMLDTRQYGRDKQIEPFEYLQESGFKQAKFYNDLNSNNKNLLGSEQLSWIQNKIASSEFNWTIIGQQVLMTKLKFPNLLKMIKKDDVPDFLNRYLRLRELGISSNLDAWDGYPAERNKLYKLMNNVNSNFLSLAGDTHNSWVSELTNDQGKKIAIELGTPSVTSPGITDVLNINKKMYTEQIIAINKELKWMDPSHRGFLTLECDKDKILAIFHFINEIKKIDARIASSTTFNIQKDSLKINQLFA</sequence>
<dbReference type="InterPro" id="IPR032093">
    <property type="entry name" value="PhoD_N"/>
</dbReference>
<dbReference type="Gene3D" id="3.60.21.70">
    <property type="entry name" value="PhoD-like phosphatase"/>
    <property type="match status" value="1"/>
</dbReference>
<feature type="domain" description="PhoD-like phosphatase metallophosphatase" evidence="1">
    <location>
        <begin position="136"/>
        <end position="501"/>
    </location>
</feature>
<evidence type="ECO:0008006" key="4">
    <source>
        <dbReference type="Google" id="ProtNLM"/>
    </source>
</evidence>
<evidence type="ECO:0000259" key="1">
    <source>
        <dbReference type="Pfam" id="PF09423"/>
    </source>
</evidence>
<protein>
    <recommendedName>
        <fullName evidence="4">PhoD-like phosphatase metallophosphatase domain-containing protein</fullName>
    </recommendedName>
</protein>
<dbReference type="InterPro" id="IPR038607">
    <property type="entry name" value="PhoD-like_sf"/>
</dbReference>
<organism evidence="3">
    <name type="scientific">marine metagenome</name>
    <dbReference type="NCBI Taxonomy" id="408172"/>
    <lineage>
        <taxon>unclassified sequences</taxon>
        <taxon>metagenomes</taxon>
        <taxon>ecological metagenomes</taxon>
    </lineage>
</organism>
<dbReference type="InterPro" id="IPR029052">
    <property type="entry name" value="Metallo-depent_PP-like"/>
</dbReference>
<dbReference type="InterPro" id="IPR052900">
    <property type="entry name" value="Phospholipid_Metab_Enz"/>
</dbReference>
<dbReference type="EMBL" id="UINC01007958">
    <property type="protein sequence ID" value="SVA35847.1"/>
    <property type="molecule type" value="Genomic_DNA"/>
</dbReference>
<dbReference type="Gene3D" id="2.60.40.380">
    <property type="entry name" value="Purple acid phosphatase-like, N-terminal"/>
    <property type="match status" value="1"/>
</dbReference>
<dbReference type="AlphaFoldDB" id="A0A381V834"/>
<dbReference type="CDD" id="cd07389">
    <property type="entry name" value="MPP_PhoD"/>
    <property type="match status" value="1"/>
</dbReference>
<gene>
    <name evidence="3" type="ORF">METZ01_LOCUS88701</name>
</gene>
<dbReference type="InterPro" id="IPR018946">
    <property type="entry name" value="PhoD-like_MPP"/>
</dbReference>
<accession>A0A381V834</accession>
<feature type="domain" description="Phospholipase D N-terminal" evidence="2">
    <location>
        <begin position="34"/>
        <end position="125"/>
    </location>
</feature>
<name>A0A381V834_9ZZZZ</name>
<evidence type="ECO:0000313" key="3">
    <source>
        <dbReference type="EMBL" id="SVA35847.1"/>
    </source>
</evidence>